<evidence type="ECO:0000313" key="1">
    <source>
        <dbReference type="EMBL" id="BDI15809.1"/>
    </source>
</evidence>
<protein>
    <recommendedName>
        <fullName evidence="3">Methionine synthase</fullName>
    </recommendedName>
</protein>
<sequence>MESFGIYTLANDAVYDQLVAFLNSVEVNVSPDIPVCIIPYDERLDLVQKEVKSRKNVSIFENWELIQYWEDFAHQVWAVHPGAKTSKISRNWWSSGHLQRKMCIFSGHFDKFIFCDADSLLMKPVDDIFEKLNGYDFVFDDWIHTKERTKVPLNIPLLEQLNIGYEKDIRPRLHCSDFFGSKSGIFSENDLDLYKKLLIEDREVEWLTAWWDDAHLFNYLTYKSNFALFNFTLSPNGQDRTGNCANSDPFVNINNILYNQDELKPIHRIHYMNYPFSDFARLCQGEDVNIRYRDEFLYYRFLKELEKKPQQLKQPSIATKSNRLIQKAVKKLQIILA</sequence>
<gene>
    <name evidence="1" type="ORF">ANSO36C_16110</name>
</gene>
<organism evidence="1 2">
    <name type="scientific">Nostoc cf. commune SO-36</name>
    <dbReference type="NCBI Taxonomy" id="449208"/>
    <lineage>
        <taxon>Bacteria</taxon>
        <taxon>Bacillati</taxon>
        <taxon>Cyanobacteriota</taxon>
        <taxon>Cyanophyceae</taxon>
        <taxon>Nostocales</taxon>
        <taxon>Nostocaceae</taxon>
        <taxon>Nostoc</taxon>
    </lineage>
</organism>
<keyword evidence="2" id="KW-1185">Reference proteome</keyword>
<dbReference type="RefSeq" id="WP_251959101.1">
    <property type="nucleotide sequence ID" value="NZ_AP025732.1"/>
</dbReference>
<evidence type="ECO:0000313" key="2">
    <source>
        <dbReference type="Proteomes" id="UP001055453"/>
    </source>
</evidence>
<dbReference type="EMBL" id="AP025732">
    <property type="protein sequence ID" value="BDI15809.1"/>
    <property type="molecule type" value="Genomic_DNA"/>
</dbReference>
<dbReference type="InterPro" id="IPR054619">
    <property type="entry name" value="Npun_R2821-like"/>
</dbReference>
<dbReference type="NCBIfam" id="NF045582">
    <property type="entry name" value="Npun_R2823_gen"/>
    <property type="match status" value="1"/>
</dbReference>
<dbReference type="SUPFAM" id="SSF53448">
    <property type="entry name" value="Nucleotide-diphospho-sugar transferases"/>
    <property type="match status" value="1"/>
</dbReference>
<name>A0ABM7YYQ0_NOSCO</name>
<dbReference type="Proteomes" id="UP001055453">
    <property type="component" value="Chromosome"/>
</dbReference>
<proteinExistence type="predicted"/>
<dbReference type="InterPro" id="IPR029044">
    <property type="entry name" value="Nucleotide-diphossugar_trans"/>
</dbReference>
<reference evidence="1" key="1">
    <citation type="submission" date="2022-04" db="EMBL/GenBank/DDBJ databases">
        <title>Complete genome sequence of a cyanobacterium, Nostoc sp. SO-36, isolated in Antarctica.</title>
        <authorList>
            <person name="Kanesaki Y."/>
            <person name="Effendi D."/>
            <person name="Sakamoto T."/>
            <person name="Ohtani S."/>
            <person name="Awai K."/>
        </authorList>
    </citation>
    <scope>NUCLEOTIDE SEQUENCE</scope>
    <source>
        <strain evidence="1">SO-36</strain>
    </source>
</reference>
<evidence type="ECO:0008006" key="3">
    <source>
        <dbReference type="Google" id="ProtNLM"/>
    </source>
</evidence>
<accession>A0ABM7YYQ0</accession>